<name>A0AC34R2L2_9BILA</name>
<protein>
    <submittedName>
        <fullName evidence="2">BZIP domain-containing protein</fullName>
    </submittedName>
</protein>
<evidence type="ECO:0000313" key="1">
    <source>
        <dbReference type="Proteomes" id="UP000887576"/>
    </source>
</evidence>
<evidence type="ECO:0000313" key="2">
    <source>
        <dbReference type="WBParaSite" id="JU765_v2.g2826.t1"/>
    </source>
</evidence>
<proteinExistence type="predicted"/>
<reference evidence="2" key="1">
    <citation type="submission" date="2022-11" db="UniProtKB">
        <authorList>
            <consortium name="WormBaseParasite"/>
        </authorList>
    </citation>
    <scope>IDENTIFICATION</scope>
</reference>
<dbReference type="Proteomes" id="UP000887576">
    <property type="component" value="Unplaced"/>
</dbReference>
<accession>A0AC34R2L2</accession>
<dbReference type="WBParaSite" id="JU765_v2.g2826.t1">
    <property type="protein sequence ID" value="JU765_v2.g2826.t1"/>
    <property type="gene ID" value="JU765_v2.g2826"/>
</dbReference>
<organism evidence="1 2">
    <name type="scientific">Panagrolaimus sp. JU765</name>
    <dbReference type="NCBI Taxonomy" id="591449"/>
    <lineage>
        <taxon>Eukaryota</taxon>
        <taxon>Metazoa</taxon>
        <taxon>Ecdysozoa</taxon>
        <taxon>Nematoda</taxon>
        <taxon>Chromadorea</taxon>
        <taxon>Rhabditida</taxon>
        <taxon>Tylenchina</taxon>
        <taxon>Panagrolaimomorpha</taxon>
        <taxon>Panagrolaimoidea</taxon>
        <taxon>Panagrolaimidae</taxon>
        <taxon>Panagrolaimus</taxon>
    </lineage>
</organism>
<sequence>MDEFINGEDFLVEDHIDPDWNEFNDLYSYLKEGDDQSYDFNNVPLENFGSPDSDRSDPSTSSSMDSGYSCMDFECGMAVKPETVDEFDMMQIKPMETEVQPLPKSRGKLVPLKMESSKQKMISLAPRTQQKGIRLKSAQRTNLPTQVAPKQSLGIYPAVANPSGFHSNRGVNAQQPNEATNGRRYPPLNLTDEEKRLLKKEGITLPEHYPLTKVEERDLKRIRRKIRNKKSAQTSRKRKQDYIEALEDRVDTCTTENHELKKKIDMLQIENESLAAQLRKLQASLGNANKRTTQAGTCLAVMLLSACLLVAPNLSPMNQKQQNFNESNAKSAPISSEDIQLGARPTGKSRTLQYSSDNSSQLDYCEMDEFCLSSSDEGLSTSVSPELPISHLETQQQQQFVTLPCREDSPPNFVYAEHPPVLLKQKPSMHHPPVLLKQKPSMHVAYPVKRRANSKPVIRLVPVARVQNMTTIHPGPQRVSVPTVVFNKAQPIRTIEPAMKLFPNVKSIFKTFVIVFSQNLQIKSSFALSFLGFVFVLFCFRSVWPNFFALFFGFFQEEFALWFFPWVFCVFSSIFWDSLLSTSSLGFLENDDFNSDGLLNRLLLVNLKFSV</sequence>